<comment type="similarity">
    <text evidence="1">Belongs to the membrane fusion protein (MFP) (TC 8.A.1) family.</text>
</comment>
<evidence type="ECO:0000259" key="4">
    <source>
        <dbReference type="Pfam" id="PF25967"/>
    </source>
</evidence>
<evidence type="ECO:0000313" key="6">
    <source>
        <dbReference type="EMBL" id="CDG83207.1"/>
    </source>
</evidence>
<organism evidence="6 7">
    <name type="scientific">Janthinobacterium agaricidamnosum NBRC 102515 = DSM 9628</name>
    <dbReference type="NCBI Taxonomy" id="1349767"/>
    <lineage>
        <taxon>Bacteria</taxon>
        <taxon>Pseudomonadati</taxon>
        <taxon>Pseudomonadota</taxon>
        <taxon>Betaproteobacteria</taxon>
        <taxon>Burkholderiales</taxon>
        <taxon>Oxalobacteraceae</taxon>
        <taxon>Janthinobacterium</taxon>
    </lineage>
</organism>
<evidence type="ECO:0000256" key="2">
    <source>
        <dbReference type="ARBA" id="ARBA00022448"/>
    </source>
</evidence>
<feature type="domain" description="Multidrug resistance protein MdtA-like C-terminal permuted SH3" evidence="4">
    <location>
        <begin position="331"/>
        <end position="374"/>
    </location>
</feature>
<accession>W0V7G2</accession>
<dbReference type="Proteomes" id="UP000027604">
    <property type="component" value="Chromosome I"/>
</dbReference>
<dbReference type="RefSeq" id="WP_051780724.1">
    <property type="nucleotide sequence ID" value="NZ_BCTH01000042.1"/>
</dbReference>
<evidence type="ECO:0000256" key="1">
    <source>
        <dbReference type="ARBA" id="ARBA00009477"/>
    </source>
</evidence>
<dbReference type="InterPro" id="IPR006143">
    <property type="entry name" value="RND_pump_MFP"/>
</dbReference>
<dbReference type="OrthoDB" id="9784484at2"/>
<evidence type="ECO:0000259" key="3">
    <source>
        <dbReference type="Pfam" id="PF25954"/>
    </source>
</evidence>
<gene>
    <name evidence="6" type="ORF">GJA_2576</name>
</gene>
<dbReference type="NCBIfam" id="TIGR01730">
    <property type="entry name" value="RND_mfp"/>
    <property type="match status" value="1"/>
</dbReference>
<dbReference type="InterPro" id="IPR058647">
    <property type="entry name" value="BSH_CzcB-like"/>
</dbReference>
<dbReference type="Gene3D" id="1.10.287.470">
    <property type="entry name" value="Helix hairpin bin"/>
    <property type="match status" value="1"/>
</dbReference>
<dbReference type="FunFam" id="2.40.30.170:FF:000010">
    <property type="entry name" value="Efflux RND transporter periplasmic adaptor subunit"/>
    <property type="match status" value="1"/>
</dbReference>
<dbReference type="HOGENOM" id="CLU_018816_13_3_4"/>
<feature type="domain" description="CusB-like beta-barrel" evidence="3">
    <location>
        <begin position="234"/>
        <end position="308"/>
    </location>
</feature>
<reference evidence="6 7" key="1">
    <citation type="journal article" date="2015" name="Genome Announc.">
        <title>Genome Sequence of Mushroom Soft-Rot Pathogen Janthinobacterium agaricidamnosum.</title>
        <authorList>
            <person name="Graupner K."/>
            <person name="Lackner G."/>
            <person name="Hertweck C."/>
        </authorList>
    </citation>
    <scope>NUCLEOTIDE SEQUENCE [LARGE SCALE GENOMIC DNA]</scope>
    <source>
        <strain evidence="7">NBRC 102515 / DSM 9628</strain>
    </source>
</reference>
<dbReference type="InterPro" id="IPR058792">
    <property type="entry name" value="Beta-barrel_RND_2"/>
</dbReference>
<evidence type="ECO:0000259" key="5">
    <source>
        <dbReference type="Pfam" id="PF25973"/>
    </source>
</evidence>
<dbReference type="EMBL" id="HG322949">
    <property type="protein sequence ID" value="CDG83207.1"/>
    <property type="molecule type" value="Genomic_DNA"/>
</dbReference>
<dbReference type="PATRIC" id="fig|1349767.4.peg.4306"/>
<sequence length="386" mass="40999">MIVQVNLNKLAAVLVAAGLIGAGVHFVHVSPDNKAALAKAAATVPAGQVRFAPDAPQLSSLKVAALHSVALPVSEPLNGRIAYDENLTARVSSPIAGRVTAMHGEPGDIVKRGALLAVIDAPELATADADWRKAQADETYKRLAYQRAQTLFDGEVLPRKDLEAAQAGFQQAQAETRRASLRMKNLNAGGQEQGRFGLRAPLGGTIADKQINPGLEVRPDLPAPLFVISDLGHLWVMVDVPERYAGAIRAGQAVSVETDAYPGRHFDATVERVGLALDPATRRVQVRCAIANPDLTLKPEMYARVSFLAGAGSPQAVALPNTSLFVEGIYDYVFVELQPGQFEKRRVSVGLRGRDTSFITAGLRGGERVVTEGALLLNAEAASNAQ</sequence>
<dbReference type="eggNOG" id="COG0845">
    <property type="taxonomic scope" value="Bacteria"/>
</dbReference>
<dbReference type="Gene3D" id="2.40.30.170">
    <property type="match status" value="1"/>
</dbReference>
<dbReference type="PANTHER" id="PTHR30097">
    <property type="entry name" value="CATION EFFLUX SYSTEM PROTEIN CUSB"/>
    <property type="match status" value="1"/>
</dbReference>
<dbReference type="STRING" id="1349767.GJA_2576"/>
<dbReference type="SUPFAM" id="SSF111369">
    <property type="entry name" value="HlyD-like secretion proteins"/>
    <property type="match status" value="1"/>
</dbReference>
<dbReference type="Pfam" id="PF25973">
    <property type="entry name" value="BSH_CzcB"/>
    <property type="match status" value="1"/>
</dbReference>
<evidence type="ECO:0000313" key="7">
    <source>
        <dbReference type="Proteomes" id="UP000027604"/>
    </source>
</evidence>
<dbReference type="GO" id="GO:0016020">
    <property type="term" value="C:membrane"/>
    <property type="evidence" value="ECO:0007669"/>
    <property type="project" value="InterPro"/>
</dbReference>
<proteinExistence type="inferred from homology"/>
<name>W0V7G2_9BURK</name>
<dbReference type="Pfam" id="PF25967">
    <property type="entry name" value="RND-MFP_C"/>
    <property type="match status" value="1"/>
</dbReference>
<feature type="domain" description="CzcB-like barrel-sandwich hybrid" evidence="5">
    <location>
        <begin position="88"/>
        <end position="230"/>
    </location>
</feature>
<dbReference type="GO" id="GO:0022857">
    <property type="term" value="F:transmembrane transporter activity"/>
    <property type="evidence" value="ECO:0007669"/>
    <property type="project" value="InterPro"/>
</dbReference>
<dbReference type="KEGG" id="jag:GJA_2576"/>
<keyword evidence="2" id="KW-0813">Transport</keyword>
<dbReference type="InterPro" id="IPR058627">
    <property type="entry name" value="MdtA-like_C"/>
</dbReference>
<dbReference type="Gene3D" id="2.40.420.20">
    <property type="match status" value="1"/>
</dbReference>
<protein>
    <submittedName>
        <fullName evidence="6">Efflux transporter, RND family, MFP subunit</fullName>
    </submittedName>
</protein>
<keyword evidence="7" id="KW-1185">Reference proteome</keyword>
<dbReference type="InterPro" id="IPR051909">
    <property type="entry name" value="MFP_Cation_Efflux"/>
</dbReference>
<dbReference type="AlphaFoldDB" id="W0V7G2"/>
<dbReference type="Gene3D" id="2.40.50.100">
    <property type="match status" value="1"/>
</dbReference>
<dbReference type="Pfam" id="PF25954">
    <property type="entry name" value="Beta-barrel_RND_2"/>
    <property type="match status" value="1"/>
</dbReference>